<keyword evidence="10" id="KW-1185">Reference proteome</keyword>
<evidence type="ECO:0000259" key="8">
    <source>
        <dbReference type="PROSITE" id="PS50113"/>
    </source>
</evidence>
<feature type="domain" description="PAC" evidence="8">
    <location>
        <begin position="598"/>
        <end position="652"/>
    </location>
</feature>
<dbReference type="CDD" id="cd00130">
    <property type="entry name" value="PAS"/>
    <property type="match status" value="4"/>
</dbReference>
<dbReference type="SUPFAM" id="SSF55874">
    <property type="entry name" value="ATPase domain of HSP90 chaperone/DNA topoisomerase II/histidine kinase"/>
    <property type="match status" value="1"/>
</dbReference>
<dbReference type="InterPro" id="IPR036097">
    <property type="entry name" value="HisK_dim/P_sf"/>
</dbReference>
<dbReference type="InterPro" id="IPR003594">
    <property type="entry name" value="HATPase_dom"/>
</dbReference>
<dbReference type="InterPro" id="IPR003661">
    <property type="entry name" value="HisK_dim/P_dom"/>
</dbReference>
<dbReference type="InterPro" id="IPR001610">
    <property type="entry name" value="PAC"/>
</dbReference>
<dbReference type="Gene3D" id="3.30.450.20">
    <property type="entry name" value="PAS domain"/>
    <property type="match status" value="8"/>
</dbReference>
<organism evidence="9 10">
    <name type="scientific">Fibrivirga algicola</name>
    <dbReference type="NCBI Taxonomy" id="2950420"/>
    <lineage>
        <taxon>Bacteria</taxon>
        <taxon>Pseudomonadati</taxon>
        <taxon>Bacteroidota</taxon>
        <taxon>Cytophagia</taxon>
        <taxon>Cytophagales</taxon>
        <taxon>Spirosomataceae</taxon>
        <taxon>Fibrivirga</taxon>
    </lineage>
</organism>
<dbReference type="Pfam" id="PF13188">
    <property type="entry name" value="PAS_8"/>
    <property type="match status" value="1"/>
</dbReference>
<dbReference type="Gene3D" id="3.30.565.10">
    <property type="entry name" value="Histidine kinase-like ATPase, C-terminal domain"/>
    <property type="match status" value="1"/>
</dbReference>
<dbReference type="InterPro" id="IPR013655">
    <property type="entry name" value="PAS_fold_3"/>
</dbReference>
<dbReference type="Pfam" id="PF02518">
    <property type="entry name" value="HATPase_c"/>
    <property type="match status" value="1"/>
</dbReference>
<feature type="domain" description="PAC" evidence="8">
    <location>
        <begin position="729"/>
        <end position="782"/>
    </location>
</feature>
<dbReference type="EC" id="2.7.13.3" evidence="2"/>
<dbReference type="SMART" id="SM00091">
    <property type="entry name" value="PAS"/>
    <property type="match status" value="8"/>
</dbReference>
<dbReference type="PRINTS" id="PR00344">
    <property type="entry name" value="BCTRLSENSOR"/>
</dbReference>
<feature type="domain" description="PAS" evidence="7">
    <location>
        <begin position="913"/>
        <end position="983"/>
    </location>
</feature>
<dbReference type="InterPro" id="IPR035965">
    <property type="entry name" value="PAS-like_dom_sf"/>
</dbReference>
<dbReference type="PANTHER" id="PTHR43304">
    <property type="entry name" value="PHYTOCHROME-LIKE PROTEIN CPH1"/>
    <property type="match status" value="1"/>
</dbReference>
<evidence type="ECO:0000256" key="2">
    <source>
        <dbReference type="ARBA" id="ARBA00012438"/>
    </source>
</evidence>
<dbReference type="Pfam" id="PF08448">
    <property type="entry name" value="PAS_4"/>
    <property type="match status" value="3"/>
</dbReference>
<dbReference type="InterPro" id="IPR000700">
    <property type="entry name" value="PAS-assoc_C"/>
</dbReference>
<keyword evidence="3" id="KW-0597">Phosphoprotein</keyword>
<keyword evidence="5" id="KW-0418">Kinase</keyword>
<evidence type="ECO:0000256" key="5">
    <source>
        <dbReference type="ARBA" id="ARBA00022777"/>
    </source>
</evidence>
<dbReference type="InterPro" id="IPR036890">
    <property type="entry name" value="HATPase_C_sf"/>
</dbReference>
<dbReference type="SUPFAM" id="SSF55785">
    <property type="entry name" value="PYP-like sensor domain (PAS domain)"/>
    <property type="match status" value="8"/>
</dbReference>
<reference evidence="10" key="1">
    <citation type="submission" date="2019-09" db="EMBL/GenBank/DDBJ databases">
        <authorList>
            <person name="Jung D.-H."/>
        </authorList>
    </citation>
    <scope>NUCLEOTIDE SEQUENCE [LARGE SCALE GENOMIC DNA]</scope>
    <source>
        <strain evidence="10">JA-25</strain>
    </source>
</reference>
<dbReference type="InterPro" id="IPR013656">
    <property type="entry name" value="PAS_4"/>
</dbReference>
<dbReference type="InterPro" id="IPR005467">
    <property type="entry name" value="His_kinase_dom"/>
</dbReference>
<dbReference type="InterPro" id="IPR000014">
    <property type="entry name" value="PAS"/>
</dbReference>
<dbReference type="EMBL" id="WAEL01000001">
    <property type="protein sequence ID" value="NID08945.1"/>
    <property type="molecule type" value="Genomic_DNA"/>
</dbReference>
<accession>A0ABX0Q9T1</accession>
<dbReference type="SUPFAM" id="SSF47384">
    <property type="entry name" value="Homodimeric domain of signal transducing histidine kinase"/>
    <property type="match status" value="1"/>
</dbReference>
<comment type="caution">
    <text evidence="9">The sequence shown here is derived from an EMBL/GenBank/DDBJ whole genome shotgun (WGS) entry which is preliminary data.</text>
</comment>
<evidence type="ECO:0000256" key="3">
    <source>
        <dbReference type="ARBA" id="ARBA00022553"/>
    </source>
</evidence>
<protein>
    <recommendedName>
        <fullName evidence="2">histidine kinase</fullName>
        <ecNumber evidence="2">2.7.13.3</ecNumber>
    </recommendedName>
</protein>
<dbReference type="RefSeq" id="WP_166690729.1">
    <property type="nucleotide sequence ID" value="NZ_WAEL01000001.1"/>
</dbReference>
<evidence type="ECO:0000313" key="10">
    <source>
        <dbReference type="Proteomes" id="UP000606008"/>
    </source>
</evidence>
<keyword evidence="4" id="KW-0808">Transferase</keyword>
<dbReference type="InterPro" id="IPR052162">
    <property type="entry name" value="Sensor_kinase/Photoreceptor"/>
</dbReference>
<dbReference type="Pfam" id="PF08447">
    <property type="entry name" value="PAS_3"/>
    <property type="match status" value="3"/>
</dbReference>
<dbReference type="PROSITE" id="PS50109">
    <property type="entry name" value="HIS_KIN"/>
    <property type="match status" value="1"/>
</dbReference>
<gene>
    <name evidence="9" type="ORF">F7231_02065</name>
</gene>
<dbReference type="SMART" id="SM00387">
    <property type="entry name" value="HATPase_c"/>
    <property type="match status" value="1"/>
</dbReference>
<evidence type="ECO:0000313" key="9">
    <source>
        <dbReference type="EMBL" id="NID08945.1"/>
    </source>
</evidence>
<sequence>MQGSKKIVPKKQVLNDRPDVGFALKAAQLGVWEFNLPDRTIVLDERCRELVGCPTDALLRYDELLRYVHPDDVQHVDKAFNWALSPQSGGECDLIYRTIGQEDGLVRRVRSIGQVYFDEHGRPLRFAGIVQAMPADSKTPQTTTSEALFRTTIEQAPVAMALFSGPQFVIKLANERVLEFWGRQREQVINKPLFEALPESSGQGYEERLTAVYTTGERFEAKELAVQIQRHGQIERAYIDFVYDAFREADGTISGVTVVCVEVTDQVIARQKAEKSESEFRSLIEQAPVATCLFVGRDLLVELANQPMIDFWGKGNTVIGKPLAEVLPELEGHPFLTILSEVFDTGAAYHATAAPCELVVNGVVGTYYFNFTYQPIRNDQGEVYAIMDMAVDVTEQVLARNRLVESEAYFRQLSDNVPAMIWTTQPDGYCNYLNKQWYDFTGQTQQEAEGFGWLEATHPDDTAEASRLFIDANERQVPFFASYRLLGKDGLYRWVLDQASPRFNAEGVYEGMIGTVIDVHEQKLAEVDKQKLLALVENSGEFIGLAGADGTVQYGNLTAIKSLGWTGSEGRTILDCVYAEDKALAAQLLQELMVKGHISHEIRFVNERTGEPFWIQWNSVAINDPVSGELMAIGTVSPNIDERKRVAKALEESEAKLRSLIANAPAGIGLFVGRDLVVEMPNQVFIDIVGKGPDIVGKPLREVMPELANQPFLDILDTVYTTGQMYQAFGSRVDIVQRGVQTSNFYNITYSPLLDANGEVYAILDIAIDATEQVRAQKRLEESELFARSIIDNSPIAKAVFVGEYMVIKTVNERMLEMLGRDSSIIGQPFMAAISELTATAIMNRLQHVLATGDTIYQPEEQIEIVRFGKPYVGYYNYIYKALSHTTGERYGVLVTATEVTDQVVARQKIEESEKQFRALMEAIPAIAWTNSPSGEMTFYNQRLCEYTGLTDKQIRSLGWKSFIHPHDLWHSMELYQQSLETGQDYVVENRYRGADGSYRWHLNRAVPLRDETGKINNWVGTATDIHEQKQQEAQLEQQVEARTRQLNMSIQDLQRSNDNLQQFAYIASHDLQEPLRKIQTFSALLKSSYADELGQGADYLVRMQSAASRMSTLIKDLLTYSRISTRQQSTAQVSLNAVVQAALVDLDLAIEETKATIDVGPLPTIQGDATQLSQLFQNLLSNALKFRRVDEQGAWIAPLIRVSASRVALNELPTRINLGGLAAVVYHRLDVADNGIGFDEKYVERIFQVFQRLHGKSEFAGTGIGLAICEKVAANHGGVIHASGKPGEGATFSVYFPVTD</sequence>
<feature type="domain" description="PAC" evidence="8">
    <location>
        <begin position="479"/>
        <end position="531"/>
    </location>
</feature>
<dbReference type="Gene3D" id="1.10.287.130">
    <property type="match status" value="1"/>
</dbReference>
<dbReference type="NCBIfam" id="TIGR00229">
    <property type="entry name" value="sensory_box"/>
    <property type="match status" value="4"/>
</dbReference>
<name>A0ABX0Q9T1_9BACT</name>
<reference evidence="10" key="2">
    <citation type="submission" date="2023-07" db="EMBL/GenBank/DDBJ databases">
        <authorList>
            <person name="Jung D.-H."/>
        </authorList>
    </citation>
    <scope>NUCLEOTIDE SEQUENCE [LARGE SCALE GENOMIC DNA]</scope>
    <source>
        <strain evidence="10">JA-25</strain>
    </source>
</reference>
<evidence type="ECO:0000256" key="1">
    <source>
        <dbReference type="ARBA" id="ARBA00000085"/>
    </source>
</evidence>
<dbReference type="PANTHER" id="PTHR43304:SF1">
    <property type="entry name" value="PAC DOMAIN-CONTAINING PROTEIN"/>
    <property type="match status" value="1"/>
</dbReference>
<evidence type="ECO:0000256" key="4">
    <source>
        <dbReference type="ARBA" id="ARBA00022679"/>
    </source>
</evidence>
<evidence type="ECO:0000259" key="7">
    <source>
        <dbReference type="PROSITE" id="PS50112"/>
    </source>
</evidence>
<comment type="catalytic activity">
    <reaction evidence="1">
        <text>ATP + protein L-histidine = ADP + protein N-phospho-L-histidine.</text>
        <dbReference type="EC" id="2.7.13.3"/>
    </reaction>
</comment>
<feature type="domain" description="PAS" evidence="7">
    <location>
        <begin position="406"/>
        <end position="476"/>
    </location>
</feature>
<feature type="domain" description="Histidine kinase" evidence="6">
    <location>
        <begin position="1067"/>
        <end position="1301"/>
    </location>
</feature>
<dbReference type="CDD" id="cd00082">
    <property type="entry name" value="HisKA"/>
    <property type="match status" value="1"/>
</dbReference>
<dbReference type="Pfam" id="PF00512">
    <property type="entry name" value="HisKA"/>
    <property type="match status" value="1"/>
</dbReference>
<dbReference type="Proteomes" id="UP000606008">
    <property type="component" value="Unassembled WGS sequence"/>
</dbReference>
<dbReference type="InterPro" id="IPR004358">
    <property type="entry name" value="Sig_transdc_His_kin-like_C"/>
</dbReference>
<dbReference type="PROSITE" id="PS50113">
    <property type="entry name" value="PAC"/>
    <property type="match status" value="5"/>
</dbReference>
<dbReference type="PROSITE" id="PS50112">
    <property type="entry name" value="PAS"/>
    <property type="match status" value="2"/>
</dbReference>
<feature type="domain" description="PAC" evidence="8">
    <location>
        <begin position="986"/>
        <end position="1038"/>
    </location>
</feature>
<feature type="domain" description="PAC" evidence="8">
    <location>
        <begin position="354"/>
        <end position="405"/>
    </location>
</feature>
<evidence type="ECO:0000259" key="6">
    <source>
        <dbReference type="PROSITE" id="PS50109"/>
    </source>
</evidence>
<dbReference type="SMART" id="SM00086">
    <property type="entry name" value="PAC"/>
    <property type="match status" value="5"/>
</dbReference>
<proteinExistence type="predicted"/>
<dbReference type="SMART" id="SM00388">
    <property type="entry name" value="HisKA"/>
    <property type="match status" value="1"/>
</dbReference>